<dbReference type="InterPro" id="IPR011991">
    <property type="entry name" value="ArsR-like_HTH"/>
</dbReference>
<name>E1QJ90_DESB2</name>
<protein>
    <submittedName>
        <fullName evidence="5">Transcriptional regulator, ArsR family</fullName>
    </submittedName>
</protein>
<dbReference type="InterPro" id="IPR001845">
    <property type="entry name" value="HTH_ArsR_DNA-bd_dom"/>
</dbReference>
<dbReference type="CDD" id="cd00090">
    <property type="entry name" value="HTH_ARSR"/>
    <property type="match status" value="1"/>
</dbReference>
<evidence type="ECO:0000313" key="5">
    <source>
        <dbReference type="EMBL" id="ADK85633.1"/>
    </source>
</evidence>
<evidence type="ECO:0000256" key="3">
    <source>
        <dbReference type="ARBA" id="ARBA00023163"/>
    </source>
</evidence>
<dbReference type="AlphaFoldDB" id="E1QJ90"/>
<dbReference type="GO" id="GO:0003677">
    <property type="term" value="F:DNA binding"/>
    <property type="evidence" value="ECO:0007669"/>
    <property type="project" value="UniProtKB-KW"/>
</dbReference>
<evidence type="ECO:0000313" key="6">
    <source>
        <dbReference type="Proteomes" id="UP000009047"/>
    </source>
</evidence>
<evidence type="ECO:0000259" key="4">
    <source>
        <dbReference type="PROSITE" id="PS50987"/>
    </source>
</evidence>
<evidence type="ECO:0000256" key="1">
    <source>
        <dbReference type="ARBA" id="ARBA00023015"/>
    </source>
</evidence>
<sequence>MTAKKQRPEDEPIACQLKVIHLDRLRQAKAQGPSDDELERLSLIFKAMGDPNRLKILTALMGGEMCVCDLAAHAGLSDSAISHALRRLRDLALVKPRRDGQIIYYSLDDAHVAGQLQLGLDHLRH</sequence>
<reference evidence="5 6" key="1">
    <citation type="journal article" date="2010" name="Stand. Genomic Sci.">
        <title>Complete genome sequence of Desulfarculus baarsii type strain (2st14).</title>
        <authorList>
            <person name="Sun H."/>
            <person name="Spring S."/>
            <person name="Lapidus A."/>
            <person name="Davenport K."/>
            <person name="Del Rio T.G."/>
            <person name="Tice H."/>
            <person name="Nolan M."/>
            <person name="Copeland A."/>
            <person name="Cheng J.F."/>
            <person name="Lucas S."/>
            <person name="Tapia R."/>
            <person name="Goodwin L."/>
            <person name="Pitluck S."/>
            <person name="Ivanova N."/>
            <person name="Pagani I."/>
            <person name="Mavromatis K."/>
            <person name="Ovchinnikova G."/>
            <person name="Pati A."/>
            <person name="Chen A."/>
            <person name="Palaniappan K."/>
            <person name="Hauser L."/>
            <person name="Chang Y.J."/>
            <person name="Jeffries C.D."/>
            <person name="Detter J.C."/>
            <person name="Han C."/>
            <person name="Rohde M."/>
            <person name="Brambilla E."/>
            <person name="Goker M."/>
            <person name="Woyke T."/>
            <person name="Bristow J."/>
            <person name="Eisen J.A."/>
            <person name="Markowitz V."/>
            <person name="Hugenholtz P."/>
            <person name="Kyrpides N.C."/>
            <person name="Klenk H.P."/>
            <person name="Land M."/>
        </authorList>
    </citation>
    <scope>NUCLEOTIDE SEQUENCE [LARGE SCALE GENOMIC DNA]</scope>
    <source>
        <strain evidence="6">ATCC 33931 / DSM 2075 / LMG 7858 / VKM B-1802 / 2st14</strain>
    </source>
</reference>
<dbReference type="InterPro" id="IPR036390">
    <property type="entry name" value="WH_DNA-bd_sf"/>
</dbReference>
<dbReference type="STRING" id="644282.Deba_2270"/>
<keyword evidence="2" id="KW-0238">DNA-binding</keyword>
<dbReference type="OrthoDB" id="9810923at2"/>
<dbReference type="PROSITE" id="PS50987">
    <property type="entry name" value="HTH_ARSR_2"/>
    <property type="match status" value="1"/>
</dbReference>
<dbReference type="NCBIfam" id="NF033788">
    <property type="entry name" value="HTH_metalloreg"/>
    <property type="match status" value="1"/>
</dbReference>
<dbReference type="SMART" id="SM00418">
    <property type="entry name" value="HTH_ARSR"/>
    <property type="match status" value="1"/>
</dbReference>
<dbReference type="RefSeq" id="WP_013259072.1">
    <property type="nucleotide sequence ID" value="NC_014365.1"/>
</dbReference>
<keyword evidence="1" id="KW-0805">Transcription regulation</keyword>
<dbReference type="InterPro" id="IPR051011">
    <property type="entry name" value="Metal_resp_trans_reg"/>
</dbReference>
<evidence type="ECO:0000256" key="2">
    <source>
        <dbReference type="ARBA" id="ARBA00023125"/>
    </source>
</evidence>
<keyword evidence="3" id="KW-0804">Transcription</keyword>
<dbReference type="EMBL" id="CP002085">
    <property type="protein sequence ID" value="ADK85633.1"/>
    <property type="molecule type" value="Genomic_DNA"/>
</dbReference>
<proteinExistence type="predicted"/>
<organism evidence="5 6">
    <name type="scientific">Desulfarculus baarsii (strain ATCC 33931 / DSM 2075 / LMG 7858 / VKM B-1802 / 2st14)</name>
    <dbReference type="NCBI Taxonomy" id="644282"/>
    <lineage>
        <taxon>Bacteria</taxon>
        <taxon>Pseudomonadati</taxon>
        <taxon>Thermodesulfobacteriota</taxon>
        <taxon>Desulfarculia</taxon>
        <taxon>Desulfarculales</taxon>
        <taxon>Desulfarculaceae</taxon>
        <taxon>Desulfarculus</taxon>
    </lineage>
</organism>
<feature type="domain" description="HTH arsR-type" evidence="4">
    <location>
        <begin position="33"/>
        <end position="125"/>
    </location>
</feature>
<dbReference type="PANTHER" id="PTHR43132">
    <property type="entry name" value="ARSENICAL RESISTANCE OPERON REPRESSOR ARSR-RELATED"/>
    <property type="match status" value="1"/>
</dbReference>
<dbReference type="KEGG" id="dbr:Deba_2270"/>
<dbReference type="Gene3D" id="1.10.10.10">
    <property type="entry name" value="Winged helix-like DNA-binding domain superfamily/Winged helix DNA-binding domain"/>
    <property type="match status" value="1"/>
</dbReference>
<accession>E1QJ90</accession>
<keyword evidence="6" id="KW-1185">Reference proteome</keyword>
<dbReference type="PRINTS" id="PR00778">
    <property type="entry name" value="HTHARSR"/>
</dbReference>
<dbReference type="SUPFAM" id="SSF46785">
    <property type="entry name" value="Winged helix' DNA-binding domain"/>
    <property type="match status" value="1"/>
</dbReference>
<dbReference type="GO" id="GO:0003700">
    <property type="term" value="F:DNA-binding transcription factor activity"/>
    <property type="evidence" value="ECO:0007669"/>
    <property type="project" value="InterPro"/>
</dbReference>
<dbReference type="Proteomes" id="UP000009047">
    <property type="component" value="Chromosome"/>
</dbReference>
<dbReference type="PANTHER" id="PTHR43132:SF6">
    <property type="entry name" value="HTH-TYPE TRANSCRIPTIONAL REPRESSOR CZRA"/>
    <property type="match status" value="1"/>
</dbReference>
<dbReference type="Pfam" id="PF01022">
    <property type="entry name" value="HTH_5"/>
    <property type="match status" value="1"/>
</dbReference>
<dbReference type="InterPro" id="IPR036388">
    <property type="entry name" value="WH-like_DNA-bd_sf"/>
</dbReference>
<dbReference type="HOGENOM" id="CLU_097806_7_3_7"/>
<dbReference type="eggNOG" id="COG0640">
    <property type="taxonomic scope" value="Bacteria"/>
</dbReference>
<gene>
    <name evidence="5" type="ordered locus">Deba_2270</name>
</gene>